<reference evidence="2" key="1">
    <citation type="journal article" date="2019" name="Plant J.">
        <title>Chlorella vulgaris genome assembly and annotation reveals the molecular basis for metabolic acclimation to high light conditions.</title>
        <authorList>
            <person name="Cecchin M."/>
            <person name="Marcolungo L."/>
            <person name="Rossato M."/>
            <person name="Girolomoni L."/>
            <person name="Cosentino E."/>
            <person name="Cuine S."/>
            <person name="Li-Beisson Y."/>
            <person name="Delledonne M."/>
            <person name="Ballottari M."/>
        </authorList>
    </citation>
    <scope>NUCLEOTIDE SEQUENCE</scope>
    <source>
        <strain evidence="2">211/11P</strain>
    </source>
</reference>
<keyword evidence="3" id="KW-1185">Reference proteome</keyword>
<dbReference type="EMBL" id="SIDB01000001">
    <property type="protein sequence ID" value="KAI3438791.1"/>
    <property type="molecule type" value="Genomic_DNA"/>
</dbReference>
<dbReference type="OrthoDB" id="508682at2759"/>
<sequence length="227" mass="24485">MRPAAAAAAAWQPRLAAARGSDTASAPRSRGRLLVTAAIKVRKGKQVLCNKTLKAKEGNESEVAALCQDIAEWSRGRMADRGSGVLAFQFSEDDFEKGTFHFFEIYASQNDMTAHNNHEQVKTFVVKIQDLLEGPLGMVLYEYNDGKIGPASMEGDVKGEGGLDDATGTNRFGGGASMKQTSAVVNLTNIKEDDDEEKGLWGMKGFKLPDIIKLPGLFGGGKDKDKK</sequence>
<dbReference type="InterPro" id="IPR007138">
    <property type="entry name" value="ABM_dom"/>
</dbReference>
<accession>A0A9D4Z3B2</accession>
<dbReference type="PROSITE" id="PS51725">
    <property type="entry name" value="ABM"/>
    <property type="match status" value="1"/>
</dbReference>
<gene>
    <name evidence="2" type="ORF">D9Q98_001208</name>
</gene>
<dbReference type="InterPro" id="IPR011008">
    <property type="entry name" value="Dimeric_a/b-barrel"/>
</dbReference>
<reference evidence="2" key="2">
    <citation type="submission" date="2020-11" db="EMBL/GenBank/DDBJ databases">
        <authorList>
            <person name="Cecchin M."/>
            <person name="Marcolungo L."/>
            <person name="Rossato M."/>
            <person name="Girolomoni L."/>
            <person name="Cosentino E."/>
            <person name="Cuine S."/>
            <person name="Li-Beisson Y."/>
            <person name="Delledonne M."/>
            <person name="Ballottari M."/>
        </authorList>
    </citation>
    <scope>NUCLEOTIDE SEQUENCE</scope>
    <source>
        <strain evidence="2">211/11P</strain>
        <tissue evidence="2">Whole cell</tissue>
    </source>
</reference>
<dbReference type="Gene3D" id="3.30.70.100">
    <property type="match status" value="1"/>
</dbReference>
<evidence type="ECO:0000259" key="1">
    <source>
        <dbReference type="PROSITE" id="PS51725"/>
    </source>
</evidence>
<dbReference type="SUPFAM" id="SSF54909">
    <property type="entry name" value="Dimeric alpha+beta barrel"/>
    <property type="match status" value="1"/>
</dbReference>
<dbReference type="Proteomes" id="UP001055712">
    <property type="component" value="Unassembled WGS sequence"/>
</dbReference>
<name>A0A9D4Z3B2_CHLVU</name>
<protein>
    <recommendedName>
        <fullName evidence="1">ABM domain-containing protein</fullName>
    </recommendedName>
</protein>
<dbReference type="Pfam" id="PF03992">
    <property type="entry name" value="ABM"/>
    <property type="match status" value="1"/>
</dbReference>
<proteinExistence type="predicted"/>
<comment type="caution">
    <text evidence="2">The sequence shown here is derived from an EMBL/GenBank/DDBJ whole genome shotgun (WGS) entry which is preliminary data.</text>
</comment>
<dbReference type="AlphaFoldDB" id="A0A9D4Z3B2"/>
<evidence type="ECO:0000313" key="2">
    <source>
        <dbReference type="EMBL" id="KAI3438791.1"/>
    </source>
</evidence>
<evidence type="ECO:0000313" key="3">
    <source>
        <dbReference type="Proteomes" id="UP001055712"/>
    </source>
</evidence>
<feature type="domain" description="ABM" evidence="1">
    <location>
        <begin position="47"/>
        <end position="140"/>
    </location>
</feature>
<organism evidence="2 3">
    <name type="scientific">Chlorella vulgaris</name>
    <name type="common">Green alga</name>
    <dbReference type="NCBI Taxonomy" id="3077"/>
    <lineage>
        <taxon>Eukaryota</taxon>
        <taxon>Viridiplantae</taxon>
        <taxon>Chlorophyta</taxon>
        <taxon>core chlorophytes</taxon>
        <taxon>Trebouxiophyceae</taxon>
        <taxon>Chlorellales</taxon>
        <taxon>Chlorellaceae</taxon>
        <taxon>Chlorella clade</taxon>
        <taxon>Chlorella</taxon>
    </lineage>
</organism>